<dbReference type="InterPro" id="IPR035906">
    <property type="entry name" value="MetI-like_sf"/>
</dbReference>
<accession>A0ABQ6JTU3</accession>
<protein>
    <submittedName>
        <fullName evidence="9">Sugar transporter</fullName>
    </submittedName>
</protein>
<sequence length="289" mass="31253">MTISTQAGERRRPRIGSHAFLILLALAFLAPVAWAVLSAFKPANDIIRHPLEFDLGTFGLDNFVGMFHDVPILHGFLNTAIVLVVKGSITLFCAPLAAYAFAKYDFVGKNLLFGTVLVTLMLPTIVLIIPLLLEMKELGWVNTYQALILPGAVDAFAIFWMRQVIASVPDELLDAARVDGCGEFGLYWRIVVPIIRPGLAGLAVLTVMNIYNDFVWPVVVASSERMATLQVVLSTLASTISGNKIGADYATVTGELLAASTVALVPLLVIFFLLQKHFINGILAGSVKG</sequence>
<dbReference type="Proteomes" id="UP001157069">
    <property type="component" value="Unassembled WGS sequence"/>
</dbReference>
<feature type="transmembrane region" description="Helical" evidence="7">
    <location>
        <begin position="186"/>
        <end position="211"/>
    </location>
</feature>
<feature type="transmembrane region" description="Helical" evidence="7">
    <location>
        <begin position="76"/>
        <end position="99"/>
    </location>
</feature>
<evidence type="ECO:0000313" key="10">
    <source>
        <dbReference type="Proteomes" id="UP001157069"/>
    </source>
</evidence>
<dbReference type="PROSITE" id="PS50928">
    <property type="entry name" value="ABC_TM1"/>
    <property type="match status" value="1"/>
</dbReference>
<dbReference type="PANTHER" id="PTHR43744">
    <property type="entry name" value="ABC TRANSPORTER PERMEASE PROTEIN MG189-RELATED-RELATED"/>
    <property type="match status" value="1"/>
</dbReference>
<dbReference type="EMBL" id="BSVA01000001">
    <property type="protein sequence ID" value="GMA90931.1"/>
    <property type="molecule type" value="Genomic_DNA"/>
</dbReference>
<proteinExistence type="inferred from homology"/>
<keyword evidence="6 7" id="KW-0472">Membrane</keyword>
<feature type="transmembrane region" description="Helical" evidence="7">
    <location>
        <begin position="111"/>
        <end position="132"/>
    </location>
</feature>
<dbReference type="InterPro" id="IPR000515">
    <property type="entry name" value="MetI-like"/>
</dbReference>
<keyword evidence="3" id="KW-1003">Cell membrane</keyword>
<keyword evidence="10" id="KW-1185">Reference proteome</keyword>
<comment type="similarity">
    <text evidence="7">Belongs to the binding-protein-dependent transport system permease family.</text>
</comment>
<dbReference type="Pfam" id="PF00528">
    <property type="entry name" value="BPD_transp_1"/>
    <property type="match status" value="1"/>
</dbReference>
<evidence type="ECO:0000256" key="7">
    <source>
        <dbReference type="RuleBase" id="RU363032"/>
    </source>
</evidence>
<dbReference type="SUPFAM" id="SSF161098">
    <property type="entry name" value="MetI-like"/>
    <property type="match status" value="1"/>
</dbReference>
<feature type="transmembrane region" description="Helical" evidence="7">
    <location>
        <begin position="144"/>
        <end position="165"/>
    </location>
</feature>
<dbReference type="Gene3D" id="1.10.3720.10">
    <property type="entry name" value="MetI-like"/>
    <property type="match status" value="1"/>
</dbReference>
<evidence type="ECO:0000256" key="2">
    <source>
        <dbReference type="ARBA" id="ARBA00022448"/>
    </source>
</evidence>
<dbReference type="PANTHER" id="PTHR43744:SF12">
    <property type="entry name" value="ABC TRANSPORTER PERMEASE PROTEIN MG189-RELATED"/>
    <property type="match status" value="1"/>
</dbReference>
<comment type="subcellular location">
    <subcellularLocation>
        <location evidence="1 7">Cell membrane</location>
        <topology evidence="1 7">Multi-pass membrane protein</topology>
    </subcellularLocation>
</comment>
<feature type="domain" description="ABC transmembrane type-1" evidence="8">
    <location>
        <begin position="76"/>
        <end position="274"/>
    </location>
</feature>
<keyword evidence="2 7" id="KW-0813">Transport</keyword>
<evidence type="ECO:0000259" key="8">
    <source>
        <dbReference type="PROSITE" id="PS50928"/>
    </source>
</evidence>
<evidence type="ECO:0000256" key="6">
    <source>
        <dbReference type="ARBA" id="ARBA00023136"/>
    </source>
</evidence>
<keyword evidence="5 7" id="KW-1133">Transmembrane helix</keyword>
<dbReference type="RefSeq" id="WP_284298979.1">
    <property type="nucleotide sequence ID" value="NZ_BSVA01000001.1"/>
</dbReference>
<evidence type="ECO:0000313" key="9">
    <source>
        <dbReference type="EMBL" id="GMA90931.1"/>
    </source>
</evidence>
<evidence type="ECO:0000256" key="4">
    <source>
        <dbReference type="ARBA" id="ARBA00022692"/>
    </source>
</evidence>
<comment type="caution">
    <text evidence="9">The sequence shown here is derived from an EMBL/GenBank/DDBJ whole genome shotgun (WGS) entry which is preliminary data.</text>
</comment>
<evidence type="ECO:0000256" key="3">
    <source>
        <dbReference type="ARBA" id="ARBA00022475"/>
    </source>
</evidence>
<keyword evidence="4 7" id="KW-0812">Transmembrane</keyword>
<keyword evidence="9" id="KW-0762">Sugar transport</keyword>
<organism evidence="9 10">
    <name type="scientific">Homoserinibacter gongjuensis</name>
    <dbReference type="NCBI Taxonomy" id="1162968"/>
    <lineage>
        <taxon>Bacteria</taxon>
        <taxon>Bacillati</taxon>
        <taxon>Actinomycetota</taxon>
        <taxon>Actinomycetes</taxon>
        <taxon>Micrococcales</taxon>
        <taxon>Microbacteriaceae</taxon>
        <taxon>Homoserinibacter</taxon>
    </lineage>
</organism>
<dbReference type="CDD" id="cd06261">
    <property type="entry name" value="TM_PBP2"/>
    <property type="match status" value="1"/>
</dbReference>
<reference evidence="10" key="1">
    <citation type="journal article" date="2019" name="Int. J. Syst. Evol. Microbiol.">
        <title>The Global Catalogue of Microorganisms (GCM) 10K type strain sequencing project: providing services to taxonomists for standard genome sequencing and annotation.</title>
        <authorList>
            <consortium name="The Broad Institute Genomics Platform"/>
            <consortium name="The Broad Institute Genome Sequencing Center for Infectious Disease"/>
            <person name="Wu L."/>
            <person name="Ma J."/>
        </authorList>
    </citation>
    <scope>NUCLEOTIDE SEQUENCE [LARGE SCALE GENOMIC DNA]</scope>
    <source>
        <strain evidence="10">NBRC 108755</strain>
    </source>
</reference>
<name>A0ABQ6JTU3_9MICO</name>
<evidence type="ECO:0000256" key="5">
    <source>
        <dbReference type="ARBA" id="ARBA00022989"/>
    </source>
</evidence>
<gene>
    <name evidence="9" type="ORF">GCM10025869_14600</name>
</gene>
<feature type="transmembrane region" description="Helical" evidence="7">
    <location>
        <begin position="256"/>
        <end position="274"/>
    </location>
</feature>
<evidence type="ECO:0000256" key="1">
    <source>
        <dbReference type="ARBA" id="ARBA00004651"/>
    </source>
</evidence>